<comment type="pathway">
    <text evidence="1 11">Metabolic intermediate biosynthesis; chorismate biosynthesis; chorismate from D-erythrose 4-phosphate and phosphoenolpyruvate: step 5/7.</text>
</comment>
<protein>
    <recommendedName>
        <fullName evidence="3 11">Shikimate kinase</fullName>
        <shortName evidence="11">SK</shortName>
        <ecNumber evidence="3 11">2.7.1.71</ecNumber>
    </recommendedName>
</protein>
<dbReference type="PANTHER" id="PTHR21087:SF16">
    <property type="entry name" value="SHIKIMATE KINASE 1, CHLOROPLASTIC"/>
    <property type="match status" value="1"/>
</dbReference>
<reference evidence="13" key="1">
    <citation type="submission" date="2018-05" db="EMBL/GenBank/DDBJ databases">
        <authorList>
            <person name="Liu B.-T."/>
        </authorList>
    </citation>
    <scope>NUCLEOTIDE SEQUENCE [LARGE SCALE GENOMIC DNA]</scope>
    <source>
        <strain evidence="13">WD6-1</strain>
    </source>
</reference>
<evidence type="ECO:0000256" key="7">
    <source>
        <dbReference type="ARBA" id="ARBA00022777"/>
    </source>
</evidence>
<keyword evidence="13" id="KW-1185">Reference proteome</keyword>
<evidence type="ECO:0000256" key="10">
    <source>
        <dbReference type="ARBA" id="ARBA00048567"/>
    </source>
</evidence>
<dbReference type="UniPathway" id="UPA00053">
    <property type="reaction ID" value="UER00088"/>
</dbReference>
<feature type="binding site" evidence="11">
    <location>
        <begin position="21"/>
        <end position="26"/>
    </location>
    <ligand>
        <name>ATP</name>
        <dbReference type="ChEBI" id="CHEBI:30616"/>
    </ligand>
</feature>
<evidence type="ECO:0000313" key="13">
    <source>
        <dbReference type="Proteomes" id="UP000245168"/>
    </source>
</evidence>
<feature type="binding site" evidence="11">
    <location>
        <position position="90"/>
    </location>
    <ligand>
        <name>substrate</name>
    </ligand>
</feature>
<feature type="binding site" evidence="11">
    <location>
        <position position="25"/>
    </location>
    <ligand>
        <name>Mg(2+)</name>
        <dbReference type="ChEBI" id="CHEBI:18420"/>
    </ligand>
</feature>
<dbReference type="PANTHER" id="PTHR21087">
    <property type="entry name" value="SHIKIMATE KINASE"/>
    <property type="match status" value="1"/>
</dbReference>
<feature type="binding site" evidence="11">
    <location>
        <position position="43"/>
    </location>
    <ligand>
        <name>substrate</name>
    </ligand>
</feature>
<dbReference type="CDD" id="cd00464">
    <property type="entry name" value="SK"/>
    <property type="match status" value="1"/>
</dbReference>
<evidence type="ECO:0000256" key="9">
    <source>
        <dbReference type="ARBA" id="ARBA00023141"/>
    </source>
</evidence>
<evidence type="ECO:0000256" key="2">
    <source>
        <dbReference type="ARBA" id="ARBA00006997"/>
    </source>
</evidence>
<dbReference type="GO" id="GO:0000287">
    <property type="term" value="F:magnesium ion binding"/>
    <property type="evidence" value="ECO:0007669"/>
    <property type="project" value="UniProtKB-UniRule"/>
</dbReference>
<keyword evidence="4 11" id="KW-0028">Amino-acid biosynthesis</keyword>
<dbReference type="GO" id="GO:0005829">
    <property type="term" value="C:cytosol"/>
    <property type="evidence" value="ECO:0007669"/>
    <property type="project" value="TreeGrafter"/>
</dbReference>
<evidence type="ECO:0000256" key="8">
    <source>
        <dbReference type="ARBA" id="ARBA00022840"/>
    </source>
</evidence>
<keyword evidence="11" id="KW-0963">Cytoplasm</keyword>
<keyword evidence="5 11" id="KW-0808">Transferase</keyword>
<dbReference type="GO" id="GO:0009073">
    <property type="term" value="P:aromatic amino acid family biosynthetic process"/>
    <property type="evidence" value="ECO:0007669"/>
    <property type="project" value="UniProtKB-KW"/>
</dbReference>
<keyword evidence="9 11" id="KW-0057">Aromatic amino acid biosynthesis</keyword>
<dbReference type="GO" id="GO:0009423">
    <property type="term" value="P:chorismate biosynthetic process"/>
    <property type="evidence" value="ECO:0007669"/>
    <property type="project" value="UniProtKB-UniRule"/>
</dbReference>
<keyword evidence="11" id="KW-0479">Metal-binding</keyword>
<feature type="binding site" evidence="11">
    <location>
        <position position="128"/>
    </location>
    <ligand>
        <name>ATP</name>
        <dbReference type="ChEBI" id="CHEBI:30616"/>
    </ligand>
</feature>
<dbReference type="InterPro" id="IPR000623">
    <property type="entry name" value="Shikimate_kinase/TSH1"/>
</dbReference>
<comment type="function">
    <text evidence="11">Catalyzes the specific phosphorylation of the 3-hydroxyl group of shikimic acid using ATP as a cosubstrate.</text>
</comment>
<evidence type="ECO:0000256" key="1">
    <source>
        <dbReference type="ARBA" id="ARBA00004842"/>
    </source>
</evidence>
<evidence type="ECO:0000256" key="4">
    <source>
        <dbReference type="ARBA" id="ARBA00022605"/>
    </source>
</evidence>
<feature type="binding site" evidence="11">
    <location>
        <position position="67"/>
    </location>
    <ligand>
        <name>substrate</name>
    </ligand>
</feature>
<feature type="binding site" evidence="11">
    <location>
        <position position="147"/>
    </location>
    <ligand>
        <name>substrate</name>
    </ligand>
</feature>
<comment type="subcellular location">
    <subcellularLocation>
        <location evidence="11">Cytoplasm</location>
    </subcellularLocation>
</comment>
<dbReference type="GO" id="GO:0004765">
    <property type="term" value="F:shikimate kinase activity"/>
    <property type="evidence" value="ECO:0007669"/>
    <property type="project" value="UniProtKB-UniRule"/>
</dbReference>
<gene>
    <name evidence="11" type="primary">aroK</name>
    <name evidence="12" type="ORF">DDZ18_11510</name>
</gene>
<dbReference type="PROSITE" id="PS01128">
    <property type="entry name" value="SHIKIMATE_KINASE"/>
    <property type="match status" value="1"/>
</dbReference>
<dbReference type="InterPro" id="IPR023000">
    <property type="entry name" value="Shikimate_kinase_CS"/>
</dbReference>
<dbReference type="GO" id="GO:0008652">
    <property type="term" value="P:amino acid biosynthetic process"/>
    <property type="evidence" value="ECO:0007669"/>
    <property type="project" value="UniProtKB-KW"/>
</dbReference>
<dbReference type="GO" id="GO:0005524">
    <property type="term" value="F:ATP binding"/>
    <property type="evidence" value="ECO:0007669"/>
    <property type="project" value="UniProtKB-UniRule"/>
</dbReference>
<keyword evidence="7 11" id="KW-0418">Kinase</keyword>
<evidence type="ECO:0000256" key="5">
    <source>
        <dbReference type="ARBA" id="ARBA00022679"/>
    </source>
</evidence>
<proteinExistence type="inferred from homology"/>
<evidence type="ECO:0000313" key="12">
    <source>
        <dbReference type="EMBL" id="PWE16813.1"/>
    </source>
</evidence>
<keyword evidence="6 11" id="KW-0547">Nucleotide-binding</keyword>
<comment type="cofactor">
    <cofactor evidence="11">
        <name>Mg(2+)</name>
        <dbReference type="ChEBI" id="CHEBI:18420"/>
    </cofactor>
    <text evidence="11">Binds 1 Mg(2+) ion per subunit.</text>
</comment>
<evidence type="ECO:0000256" key="6">
    <source>
        <dbReference type="ARBA" id="ARBA00022741"/>
    </source>
</evidence>
<comment type="caution">
    <text evidence="11">Lacks conserved residue(s) required for the propagation of feature annotation.</text>
</comment>
<name>A0A2U2BS13_9PROT</name>
<dbReference type="Pfam" id="PF01202">
    <property type="entry name" value="SKI"/>
    <property type="match status" value="1"/>
</dbReference>
<dbReference type="NCBIfam" id="NF010552">
    <property type="entry name" value="PRK13946.1"/>
    <property type="match status" value="1"/>
</dbReference>
<dbReference type="Proteomes" id="UP000245168">
    <property type="component" value="Unassembled WGS sequence"/>
</dbReference>
<dbReference type="HAMAP" id="MF_00109">
    <property type="entry name" value="Shikimate_kinase"/>
    <property type="match status" value="1"/>
</dbReference>
<evidence type="ECO:0000256" key="3">
    <source>
        <dbReference type="ARBA" id="ARBA00012154"/>
    </source>
</evidence>
<keyword evidence="11" id="KW-0460">Magnesium</keyword>
<comment type="catalytic activity">
    <reaction evidence="10 11">
        <text>shikimate + ATP = 3-phosphoshikimate + ADP + H(+)</text>
        <dbReference type="Rhea" id="RHEA:13121"/>
        <dbReference type="ChEBI" id="CHEBI:15378"/>
        <dbReference type="ChEBI" id="CHEBI:30616"/>
        <dbReference type="ChEBI" id="CHEBI:36208"/>
        <dbReference type="ChEBI" id="CHEBI:145989"/>
        <dbReference type="ChEBI" id="CHEBI:456216"/>
        <dbReference type="EC" id="2.7.1.71"/>
    </reaction>
</comment>
<dbReference type="SUPFAM" id="SSF52540">
    <property type="entry name" value="P-loop containing nucleoside triphosphate hydrolases"/>
    <property type="match status" value="1"/>
</dbReference>
<keyword evidence="8 11" id="KW-0067">ATP-binding</keyword>
<sequence length="186" mass="20194">MNATDPLDALERTIVLVGLMGAGKTTVGRRLARRLGRPFKDADAEIERAAGRSVPDIFADFGESAFRDGERKVIARLLEEEPPMVLAVGGGAFVDPDTRRLVKDEAVSVWLRAELPVLMERVSRRDTRPLLHNEDPEAVMARLMEERAPAYGEADLAVDSASGSHEKTVEAIVAALRDHLAGTAPS</sequence>
<organism evidence="12 13">
    <name type="scientific">Marinicauda salina</name>
    <dbReference type="NCBI Taxonomy" id="2135793"/>
    <lineage>
        <taxon>Bacteria</taxon>
        <taxon>Pseudomonadati</taxon>
        <taxon>Pseudomonadota</taxon>
        <taxon>Alphaproteobacteria</taxon>
        <taxon>Maricaulales</taxon>
        <taxon>Maricaulaceae</taxon>
        <taxon>Marinicauda</taxon>
    </lineage>
</organism>
<dbReference type="Gene3D" id="3.40.50.300">
    <property type="entry name" value="P-loop containing nucleotide triphosphate hydrolases"/>
    <property type="match status" value="1"/>
</dbReference>
<dbReference type="EMBL" id="QEXV01000005">
    <property type="protein sequence ID" value="PWE16813.1"/>
    <property type="molecule type" value="Genomic_DNA"/>
</dbReference>
<dbReference type="InterPro" id="IPR027417">
    <property type="entry name" value="P-loop_NTPase"/>
</dbReference>
<dbReference type="AlphaFoldDB" id="A0A2U2BS13"/>
<dbReference type="RefSeq" id="WP_109253536.1">
    <property type="nucleotide sequence ID" value="NZ_QEXV01000005.1"/>
</dbReference>
<evidence type="ECO:0000256" key="11">
    <source>
        <dbReference type="HAMAP-Rule" id="MF_00109"/>
    </source>
</evidence>
<dbReference type="EC" id="2.7.1.71" evidence="3 11"/>
<comment type="caution">
    <text evidence="12">The sequence shown here is derived from an EMBL/GenBank/DDBJ whole genome shotgun (WGS) entry which is preliminary data.</text>
</comment>
<dbReference type="OrthoDB" id="9800332at2"/>
<dbReference type="InterPro" id="IPR031322">
    <property type="entry name" value="Shikimate/glucono_kinase"/>
</dbReference>
<accession>A0A2U2BS13</accession>
<comment type="similarity">
    <text evidence="2 11">Belongs to the shikimate kinase family.</text>
</comment>
<dbReference type="PRINTS" id="PR01100">
    <property type="entry name" value="SHIKIMTKNASE"/>
</dbReference>
<comment type="subunit">
    <text evidence="11">Monomer.</text>
</comment>